<comment type="similarity">
    <text evidence="3">Belongs to the DapA family.</text>
</comment>
<sequence>MPSGIFTPAISMFTNDGDFDFESWGQHLDHLVNAGIDGIFLLGTAGEFYAIPHSMKTDIIDFGIDRIAGRSLTLVGVASPVLSETLELAEYAAGRGASALVVIAPYFFPPKGEAIERHFGGIADAVDAPIWLYNNPLPTGFDITPEAAAGLVERHPNIVAVKDTVDVPGHTRQVIAAVRRVRPDVAVLSGTDEHYLLNRLYGGNGILGALTNVEPELFVSIHRAYEAGDLAAVAGYYQRVNVLSRLYPAIPEHVLGGVRIAVRLKGIDYPADTLAPATAITPDQVAVVQAILDEAAAVEIPPLR</sequence>
<dbReference type="Proteomes" id="UP000749311">
    <property type="component" value="Unassembled WGS sequence"/>
</dbReference>
<organism evidence="4 5">
    <name type="scientific">Brooklawnia cerclae</name>
    <dbReference type="NCBI Taxonomy" id="349934"/>
    <lineage>
        <taxon>Bacteria</taxon>
        <taxon>Bacillati</taxon>
        <taxon>Actinomycetota</taxon>
        <taxon>Actinomycetes</taxon>
        <taxon>Propionibacteriales</taxon>
        <taxon>Propionibacteriaceae</taxon>
        <taxon>Brooklawnia</taxon>
    </lineage>
</organism>
<dbReference type="PANTHER" id="PTHR12128:SF28">
    <property type="entry name" value="2-DEHYDRO-3-DEOXY-D-GLUCONATE ALDOLASE YAGE-RELATED"/>
    <property type="match status" value="1"/>
</dbReference>
<keyword evidence="2" id="KW-0704">Schiff base</keyword>
<dbReference type="RefSeq" id="WP_167165947.1">
    <property type="nucleotide sequence ID" value="NZ_BAAAOO010000015.1"/>
</dbReference>
<keyword evidence="1 3" id="KW-0456">Lyase</keyword>
<dbReference type="SUPFAM" id="SSF51569">
    <property type="entry name" value="Aldolase"/>
    <property type="match status" value="1"/>
</dbReference>
<evidence type="ECO:0000313" key="4">
    <source>
        <dbReference type="EMBL" id="NIH56764.1"/>
    </source>
</evidence>
<evidence type="ECO:0000256" key="1">
    <source>
        <dbReference type="ARBA" id="ARBA00023239"/>
    </source>
</evidence>
<accession>A0ABX0SEF4</accession>
<dbReference type="Gene3D" id="3.20.20.70">
    <property type="entry name" value="Aldolase class I"/>
    <property type="match status" value="1"/>
</dbReference>
<dbReference type="Pfam" id="PF00701">
    <property type="entry name" value="DHDPS"/>
    <property type="match status" value="1"/>
</dbReference>
<dbReference type="PANTHER" id="PTHR12128">
    <property type="entry name" value="DIHYDRODIPICOLINATE SYNTHASE"/>
    <property type="match status" value="1"/>
</dbReference>
<dbReference type="EC" id="4.3.3.7" evidence="4"/>
<protein>
    <submittedName>
        <fullName evidence="4">4-hydroxy-tetrahydrodipicolinate synthase</fullName>
        <ecNumber evidence="4">4.3.3.7</ecNumber>
    </submittedName>
</protein>
<proteinExistence type="inferred from homology"/>
<evidence type="ECO:0000313" key="5">
    <source>
        <dbReference type="Proteomes" id="UP000749311"/>
    </source>
</evidence>
<dbReference type="InterPro" id="IPR020625">
    <property type="entry name" value="Schiff_base-form_aldolases_AS"/>
</dbReference>
<dbReference type="EMBL" id="JAAMOZ010000001">
    <property type="protein sequence ID" value="NIH56764.1"/>
    <property type="molecule type" value="Genomic_DNA"/>
</dbReference>
<dbReference type="CDD" id="cd00408">
    <property type="entry name" value="DHDPS-like"/>
    <property type="match status" value="1"/>
</dbReference>
<dbReference type="InterPro" id="IPR013785">
    <property type="entry name" value="Aldolase_TIM"/>
</dbReference>
<comment type="caution">
    <text evidence="4">The sequence shown here is derived from an EMBL/GenBank/DDBJ whole genome shotgun (WGS) entry which is preliminary data.</text>
</comment>
<keyword evidence="5" id="KW-1185">Reference proteome</keyword>
<evidence type="ECO:0000256" key="2">
    <source>
        <dbReference type="ARBA" id="ARBA00023270"/>
    </source>
</evidence>
<evidence type="ECO:0000256" key="3">
    <source>
        <dbReference type="PIRNR" id="PIRNR001365"/>
    </source>
</evidence>
<dbReference type="SMART" id="SM01130">
    <property type="entry name" value="DHDPS"/>
    <property type="match status" value="1"/>
</dbReference>
<dbReference type="GO" id="GO:0008840">
    <property type="term" value="F:4-hydroxy-tetrahydrodipicolinate synthase activity"/>
    <property type="evidence" value="ECO:0007669"/>
    <property type="project" value="UniProtKB-EC"/>
</dbReference>
<dbReference type="PRINTS" id="PR00146">
    <property type="entry name" value="DHPICSNTHASE"/>
</dbReference>
<gene>
    <name evidence="4" type="ORF">FB473_001409</name>
</gene>
<reference evidence="4 5" key="1">
    <citation type="submission" date="2020-02" db="EMBL/GenBank/DDBJ databases">
        <title>Sequencing the genomes of 1000 actinobacteria strains.</title>
        <authorList>
            <person name="Klenk H.-P."/>
        </authorList>
    </citation>
    <scope>NUCLEOTIDE SEQUENCE [LARGE SCALE GENOMIC DNA]</scope>
    <source>
        <strain evidence="4 5">DSM 19609</strain>
    </source>
</reference>
<dbReference type="PROSITE" id="PS00666">
    <property type="entry name" value="DHDPS_2"/>
    <property type="match status" value="1"/>
</dbReference>
<dbReference type="PIRSF" id="PIRSF001365">
    <property type="entry name" value="DHDPS"/>
    <property type="match status" value="1"/>
</dbReference>
<dbReference type="InterPro" id="IPR002220">
    <property type="entry name" value="DapA-like"/>
</dbReference>
<name>A0ABX0SEF4_9ACTN</name>